<name>A0A9P4MLW1_9PEZI</name>
<organism evidence="2 3">
    <name type="scientific">Myriangium duriaei CBS 260.36</name>
    <dbReference type="NCBI Taxonomy" id="1168546"/>
    <lineage>
        <taxon>Eukaryota</taxon>
        <taxon>Fungi</taxon>
        <taxon>Dikarya</taxon>
        <taxon>Ascomycota</taxon>
        <taxon>Pezizomycotina</taxon>
        <taxon>Dothideomycetes</taxon>
        <taxon>Dothideomycetidae</taxon>
        <taxon>Myriangiales</taxon>
        <taxon>Myriangiaceae</taxon>
        <taxon>Myriangium</taxon>
    </lineage>
</organism>
<feature type="compositionally biased region" description="Basic and acidic residues" evidence="1">
    <location>
        <begin position="174"/>
        <end position="184"/>
    </location>
</feature>
<sequence length="245" mass="26600">MAKITSTIKSLYEICVATIADLAAEGASTPELEAQYREAAGQAASKFIGFSPTIPGDQISRRAAQELSALEILFQQILRDAALVDDEVLLLQMLNTIDALVPRTKDEDNKEEDKHRYLYADPETAGLEAVCVLFFHESRCVRKIISAIRCAVKLIGSASTLSFEVQEGSSCAGNEKEVQERDNMGSHTEATSFTRNADATPRKDWYACFQGKTPASHESGVSARAASAVPPGQLDRDRAQAICKA</sequence>
<protein>
    <submittedName>
        <fullName evidence="2">Uncharacterized protein</fullName>
    </submittedName>
</protein>
<dbReference type="Proteomes" id="UP000799439">
    <property type="component" value="Unassembled WGS sequence"/>
</dbReference>
<comment type="caution">
    <text evidence="2">The sequence shown here is derived from an EMBL/GenBank/DDBJ whole genome shotgun (WGS) entry which is preliminary data.</text>
</comment>
<keyword evidence="3" id="KW-1185">Reference proteome</keyword>
<feature type="compositionally biased region" description="Polar residues" evidence="1">
    <location>
        <begin position="185"/>
        <end position="196"/>
    </location>
</feature>
<evidence type="ECO:0000313" key="2">
    <source>
        <dbReference type="EMBL" id="KAF2154604.1"/>
    </source>
</evidence>
<feature type="region of interest" description="Disordered" evidence="1">
    <location>
        <begin position="174"/>
        <end position="196"/>
    </location>
</feature>
<feature type="region of interest" description="Disordered" evidence="1">
    <location>
        <begin position="213"/>
        <end position="236"/>
    </location>
</feature>
<reference evidence="2" key="1">
    <citation type="journal article" date="2020" name="Stud. Mycol.">
        <title>101 Dothideomycetes genomes: a test case for predicting lifestyles and emergence of pathogens.</title>
        <authorList>
            <person name="Haridas S."/>
            <person name="Albert R."/>
            <person name="Binder M."/>
            <person name="Bloem J."/>
            <person name="Labutti K."/>
            <person name="Salamov A."/>
            <person name="Andreopoulos B."/>
            <person name="Baker S."/>
            <person name="Barry K."/>
            <person name="Bills G."/>
            <person name="Bluhm B."/>
            <person name="Cannon C."/>
            <person name="Castanera R."/>
            <person name="Culley D."/>
            <person name="Daum C."/>
            <person name="Ezra D."/>
            <person name="Gonzalez J."/>
            <person name="Henrissat B."/>
            <person name="Kuo A."/>
            <person name="Liang C."/>
            <person name="Lipzen A."/>
            <person name="Lutzoni F."/>
            <person name="Magnuson J."/>
            <person name="Mondo S."/>
            <person name="Nolan M."/>
            <person name="Ohm R."/>
            <person name="Pangilinan J."/>
            <person name="Park H.-J."/>
            <person name="Ramirez L."/>
            <person name="Alfaro M."/>
            <person name="Sun H."/>
            <person name="Tritt A."/>
            <person name="Yoshinaga Y."/>
            <person name="Zwiers L.-H."/>
            <person name="Turgeon B."/>
            <person name="Goodwin S."/>
            <person name="Spatafora J."/>
            <person name="Crous P."/>
            <person name="Grigoriev I."/>
        </authorList>
    </citation>
    <scope>NUCLEOTIDE SEQUENCE</scope>
    <source>
        <strain evidence="2">CBS 260.36</strain>
    </source>
</reference>
<evidence type="ECO:0000256" key="1">
    <source>
        <dbReference type="SAM" id="MobiDB-lite"/>
    </source>
</evidence>
<dbReference type="EMBL" id="ML996083">
    <property type="protein sequence ID" value="KAF2154604.1"/>
    <property type="molecule type" value="Genomic_DNA"/>
</dbReference>
<accession>A0A9P4MLW1</accession>
<dbReference type="AlphaFoldDB" id="A0A9P4MLW1"/>
<evidence type="ECO:0000313" key="3">
    <source>
        <dbReference type="Proteomes" id="UP000799439"/>
    </source>
</evidence>
<proteinExistence type="predicted"/>
<gene>
    <name evidence="2" type="ORF">K461DRAFT_265997</name>
</gene>